<organism evidence="1">
    <name type="scientific">hydrothermal vent metagenome</name>
    <dbReference type="NCBI Taxonomy" id="652676"/>
    <lineage>
        <taxon>unclassified sequences</taxon>
        <taxon>metagenomes</taxon>
        <taxon>ecological metagenomes</taxon>
    </lineage>
</organism>
<sequence>MKENMLDVLMYLFEHYINEESEVSPDHDSLKIRLEEAGFSPSEIGKAFRWLEDLADQREAGAFGQKEILSTPGTMRIYSASELDRIETESRGFLLFLEQTSVLTPITRELIIDRALALETSSIDIDDMKWVVLMVLFNQPGQEAAYSWVEDIVFDGMETTLH</sequence>
<reference evidence="1" key="1">
    <citation type="submission" date="2018-06" db="EMBL/GenBank/DDBJ databases">
        <authorList>
            <person name="Zhirakovskaya E."/>
        </authorList>
    </citation>
    <scope>NUCLEOTIDE SEQUENCE</scope>
</reference>
<dbReference type="AlphaFoldDB" id="A0A3B0Z5L5"/>
<dbReference type="NCBIfam" id="NF002897">
    <property type="entry name" value="PRK03430.1"/>
    <property type="match status" value="1"/>
</dbReference>
<dbReference type="PANTHER" id="PTHR38692">
    <property type="entry name" value="PROTEIN SMG"/>
    <property type="match status" value="1"/>
</dbReference>
<accession>A0A3B0Z5L5</accession>
<dbReference type="HAMAP" id="MF_00598">
    <property type="entry name" value="Smg"/>
    <property type="match status" value="1"/>
</dbReference>
<dbReference type="PANTHER" id="PTHR38692:SF1">
    <property type="entry name" value="PROTEIN SMG"/>
    <property type="match status" value="1"/>
</dbReference>
<dbReference type="Pfam" id="PF04361">
    <property type="entry name" value="DUF494"/>
    <property type="match status" value="1"/>
</dbReference>
<evidence type="ECO:0008006" key="2">
    <source>
        <dbReference type="Google" id="ProtNLM"/>
    </source>
</evidence>
<proteinExistence type="inferred from homology"/>
<name>A0A3B0Z5L5_9ZZZZ</name>
<gene>
    <name evidence="1" type="ORF">MNBD_GAMMA17-1333</name>
</gene>
<dbReference type="EMBL" id="UOFQ01000107">
    <property type="protein sequence ID" value="VAW88735.1"/>
    <property type="molecule type" value="Genomic_DNA"/>
</dbReference>
<dbReference type="InterPro" id="IPR007456">
    <property type="entry name" value="Smg"/>
</dbReference>
<evidence type="ECO:0000313" key="1">
    <source>
        <dbReference type="EMBL" id="VAW88735.1"/>
    </source>
</evidence>
<protein>
    <recommendedName>
        <fullName evidence="2">Protein Smg homolog</fullName>
    </recommendedName>
</protein>